<sequence>MKTDNPKAKILVIDDDPDFRKIVTIMLESGSYSVITAQNSQEGKKKLFDEKPDLILLDIMMDSIFDGFSLCHDIKTSKEYEELRGTPIIFVSAVKEKAGSRFDFNPSEQGLVGPDDYIDKPVQPDDLLARIEKLLKK</sequence>
<dbReference type="InterPro" id="IPR011006">
    <property type="entry name" value="CheY-like_superfamily"/>
</dbReference>
<dbReference type="PROSITE" id="PS50110">
    <property type="entry name" value="RESPONSE_REGULATORY"/>
    <property type="match status" value="1"/>
</dbReference>
<feature type="domain" description="Response regulatory" evidence="2">
    <location>
        <begin position="9"/>
        <end position="135"/>
    </location>
</feature>
<dbReference type="PANTHER" id="PTHR44591">
    <property type="entry name" value="STRESS RESPONSE REGULATOR PROTEIN 1"/>
    <property type="match status" value="1"/>
</dbReference>
<evidence type="ECO:0000313" key="3">
    <source>
        <dbReference type="EMBL" id="KKN60525.1"/>
    </source>
</evidence>
<keyword evidence="1" id="KW-0597">Phosphoprotein</keyword>
<dbReference type="InterPro" id="IPR050595">
    <property type="entry name" value="Bact_response_regulator"/>
</dbReference>
<reference evidence="3" key="1">
    <citation type="journal article" date="2015" name="Nature">
        <title>Complex archaea that bridge the gap between prokaryotes and eukaryotes.</title>
        <authorList>
            <person name="Spang A."/>
            <person name="Saw J.H."/>
            <person name="Jorgensen S.L."/>
            <person name="Zaremba-Niedzwiedzka K."/>
            <person name="Martijn J."/>
            <person name="Lind A.E."/>
            <person name="van Eijk R."/>
            <person name="Schleper C."/>
            <person name="Guy L."/>
            <person name="Ettema T.J."/>
        </authorList>
    </citation>
    <scope>NUCLEOTIDE SEQUENCE</scope>
</reference>
<dbReference type="Gene3D" id="3.40.50.2300">
    <property type="match status" value="1"/>
</dbReference>
<dbReference type="EMBL" id="LAZR01000693">
    <property type="protein sequence ID" value="KKN60525.1"/>
    <property type="molecule type" value="Genomic_DNA"/>
</dbReference>
<protein>
    <recommendedName>
        <fullName evidence="2">Response regulatory domain-containing protein</fullName>
    </recommendedName>
</protein>
<dbReference type="SMART" id="SM00448">
    <property type="entry name" value="REC"/>
    <property type="match status" value="1"/>
</dbReference>
<dbReference type="InterPro" id="IPR001789">
    <property type="entry name" value="Sig_transdc_resp-reg_receiver"/>
</dbReference>
<proteinExistence type="predicted"/>
<evidence type="ECO:0000256" key="1">
    <source>
        <dbReference type="ARBA" id="ARBA00022553"/>
    </source>
</evidence>
<dbReference type="GO" id="GO:0000160">
    <property type="term" value="P:phosphorelay signal transduction system"/>
    <property type="evidence" value="ECO:0007669"/>
    <property type="project" value="InterPro"/>
</dbReference>
<dbReference type="SUPFAM" id="SSF52172">
    <property type="entry name" value="CheY-like"/>
    <property type="match status" value="1"/>
</dbReference>
<dbReference type="PANTHER" id="PTHR44591:SF3">
    <property type="entry name" value="RESPONSE REGULATORY DOMAIN-CONTAINING PROTEIN"/>
    <property type="match status" value="1"/>
</dbReference>
<accession>A0A0F9RVP9</accession>
<gene>
    <name evidence="3" type="ORF">LCGC14_0531040</name>
</gene>
<organism evidence="3">
    <name type="scientific">marine sediment metagenome</name>
    <dbReference type="NCBI Taxonomy" id="412755"/>
    <lineage>
        <taxon>unclassified sequences</taxon>
        <taxon>metagenomes</taxon>
        <taxon>ecological metagenomes</taxon>
    </lineage>
</organism>
<dbReference type="Pfam" id="PF00072">
    <property type="entry name" value="Response_reg"/>
    <property type="match status" value="1"/>
</dbReference>
<evidence type="ECO:0000259" key="2">
    <source>
        <dbReference type="PROSITE" id="PS50110"/>
    </source>
</evidence>
<name>A0A0F9RVP9_9ZZZZ</name>
<dbReference type="AlphaFoldDB" id="A0A0F9RVP9"/>
<comment type="caution">
    <text evidence="3">The sequence shown here is derived from an EMBL/GenBank/DDBJ whole genome shotgun (WGS) entry which is preliminary data.</text>
</comment>